<dbReference type="PRINTS" id="PR00078">
    <property type="entry name" value="G3PDHDRGNASE"/>
</dbReference>
<feature type="domain" description="Glyceraldehyde 3-phosphate dehydrogenase NAD(P) binding" evidence="3">
    <location>
        <begin position="137"/>
        <end position="297"/>
    </location>
</feature>
<evidence type="ECO:0000259" key="3">
    <source>
        <dbReference type="SMART" id="SM00846"/>
    </source>
</evidence>
<dbReference type="SUPFAM" id="SSF55347">
    <property type="entry name" value="Glyceraldehyde-3-phosphate dehydrogenase-like, C-terminal domain"/>
    <property type="match status" value="1"/>
</dbReference>
<dbReference type="PANTHER" id="PTHR43454">
    <property type="entry name" value="GLYCERALDEHYDE-3-PHOSPHATE DEHYDROGENASE"/>
    <property type="match status" value="1"/>
</dbReference>
<evidence type="ECO:0000256" key="1">
    <source>
        <dbReference type="ARBA" id="ARBA00023002"/>
    </source>
</evidence>
<name>A0ABP8VYA4_9MICO</name>
<dbReference type="InterPro" id="IPR020829">
    <property type="entry name" value="GlycerAld_3-P_DH_cat"/>
</dbReference>
<dbReference type="CDD" id="cd05214">
    <property type="entry name" value="GAPDH_I_N"/>
    <property type="match status" value="1"/>
</dbReference>
<evidence type="ECO:0000313" key="5">
    <source>
        <dbReference type="Proteomes" id="UP001501295"/>
    </source>
</evidence>
<protein>
    <submittedName>
        <fullName evidence="4">Glyceraldehyde-3-phosphate dehydrogenase</fullName>
    </submittedName>
</protein>
<dbReference type="NCBIfam" id="NF006139">
    <property type="entry name" value="PRK08289.1"/>
    <property type="match status" value="1"/>
</dbReference>
<reference evidence="5" key="1">
    <citation type="journal article" date="2019" name="Int. J. Syst. Evol. Microbiol.">
        <title>The Global Catalogue of Microorganisms (GCM) 10K type strain sequencing project: providing services to taxonomists for standard genome sequencing and annotation.</title>
        <authorList>
            <consortium name="The Broad Institute Genomics Platform"/>
            <consortium name="The Broad Institute Genome Sequencing Center for Infectious Disease"/>
            <person name="Wu L."/>
            <person name="Ma J."/>
        </authorList>
    </citation>
    <scope>NUCLEOTIDE SEQUENCE [LARGE SCALE GENOMIC DNA]</scope>
    <source>
        <strain evidence="5">JCM 18956</strain>
    </source>
</reference>
<dbReference type="PANTHER" id="PTHR43454:SF1">
    <property type="entry name" value="GLYCERALDEHYDE 3-PHOSPHATE DEHYDROGENASE NAD(P) BINDING DOMAIN-CONTAINING PROTEIN"/>
    <property type="match status" value="1"/>
</dbReference>
<proteinExistence type="inferred from homology"/>
<keyword evidence="1" id="KW-0560">Oxidoreductase</keyword>
<evidence type="ECO:0000313" key="4">
    <source>
        <dbReference type="EMBL" id="GAA4675208.1"/>
    </source>
</evidence>
<dbReference type="Proteomes" id="UP001501295">
    <property type="component" value="Unassembled WGS sequence"/>
</dbReference>
<dbReference type="SMART" id="SM00846">
    <property type="entry name" value="Gp_dh_N"/>
    <property type="match status" value="1"/>
</dbReference>
<accession>A0ABP8VYA4</accession>
<dbReference type="InterPro" id="IPR020828">
    <property type="entry name" value="GlycerAld_3-P_DH_NAD(P)-bd"/>
</dbReference>
<dbReference type="InterPro" id="IPR036291">
    <property type="entry name" value="NAD(P)-bd_dom_sf"/>
</dbReference>
<comment type="caution">
    <text evidence="4">The sequence shown here is derived from an EMBL/GenBank/DDBJ whole genome shotgun (WGS) entry which is preliminary data.</text>
</comment>
<gene>
    <name evidence="4" type="ORF">GCM10025780_19660</name>
</gene>
<evidence type="ECO:0000256" key="2">
    <source>
        <dbReference type="RuleBase" id="RU000397"/>
    </source>
</evidence>
<sequence length="507" mass="54363">MSEPADRVSEPVDIVGPFTAWTDRESLAEQMIPLVGALYRRRNVVTTIHGRRLPGRSANDLLKLHRFARHLDGVELDPSEIAPVLEGLTRLDLGPAVIDLADLNERFRAQEEQGLDDFLRRELAEVVGVGAFAVPPTDVVLFGFGRIGRLLARILVSRAGGASGLRLRAIVVRGSGSDDIVKRASLLRRDSVHGPFDGTIVVDEAAQTITANGTVIALVHADDPGQVDYASLGISDAILVDNTGKWRDRVGLERHLLNRGIRRVLLTAPGKGDIPNVVHGVNTNDIGDEAIVAAASCTTNAVTPVLAAIDEEFGVEHGHIETVHSFTNDQNLTDNFHPEGRRGRSAVLNLVLAETGAAKAVAKAYPALAGKLTGNAIRVPTPDVSIAVLTLRLERPVTRDELNSFLRGVSLRSGLHRQVDYVDSPEIVSSDQLGARKAGVVDGRATIADGTPSVVVYVWYDNEYGYSRQVVRVLESMTGVRISSYPARVPSAPQPRGLLSAAGSAPS</sequence>
<dbReference type="InterPro" id="IPR020831">
    <property type="entry name" value="GlycerAld/Erythrose_P_DH"/>
</dbReference>
<dbReference type="EMBL" id="BAABLM010000003">
    <property type="protein sequence ID" value="GAA4675208.1"/>
    <property type="molecule type" value="Genomic_DNA"/>
</dbReference>
<comment type="similarity">
    <text evidence="2">Belongs to the glyceraldehyde-3-phosphate dehydrogenase family.</text>
</comment>
<dbReference type="Pfam" id="PF00044">
    <property type="entry name" value="Gp_dh_N"/>
    <property type="match status" value="1"/>
</dbReference>
<dbReference type="Pfam" id="PF02800">
    <property type="entry name" value="Gp_dh_C"/>
    <property type="match status" value="1"/>
</dbReference>
<dbReference type="Gene3D" id="3.30.360.10">
    <property type="entry name" value="Dihydrodipicolinate Reductase, domain 2"/>
    <property type="match status" value="1"/>
</dbReference>
<organism evidence="4 5">
    <name type="scientific">Frondihabitans cladoniiphilus</name>
    <dbReference type="NCBI Taxonomy" id="715785"/>
    <lineage>
        <taxon>Bacteria</taxon>
        <taxon>Bacillati</taxon>
        <taxon>Actinomycetota</taxon>
        <taxon>Actinomycetes</taxon>
        <taxon>Micrococcales</taxon>
        <taxon>Microbacteriaceae</taxon>
        <taxon>Frondihabitans</taxon>
    </lineage>
</organism>
<dbReference type="SUPFAM" id="SSF51735">
    <property type="entry name" value="NAD(P)-binding Rossmann-fold domains"/>
    <property type="match status" value="1"/>
</dbReference>
<keyword evidence="5" id="KW-1185">Reference proteome</keyword>
<dbReference type="Gene3D" id="3.40.50.720">
    <property type="entry name" value="NAD(P)-binding Rossmann-like Domain"/>
    <property type="match status" value="1"/>
</dbReference>